<keyword evidence="2" id="KW-1185">Reference proteome</keyword>
<gene>
    <name evidence="1" type="ORF">GCM10009720_25930</name>
</gene>
<comment type="caution">
    <text evidence="1">The sequence shown here is derived from an EMBL/GenBank/DDBJ whole genome shotgun (WGS) entry which is preliminary data.</text>
</comment>
<reference evidence="1 2" key="1">
    <citation type="journal article" date="2019" name="Int. J. Syst. Evol. Microbiol.">
        <title>The Global Catalogue of Microorganisms (GCM) 10K type strain sequencing project: providing services to taxonomists for standard genome sequencing and annotation.</title>
        <authorList>
            <consortium name="The Broad Institute Genomics Platform"/>
            <consortium name="The Broad Institute Genome Sequencing Center for Infectious Disease"/>
            <person name="Wu L."/>
            <person name="Ma J."/>
        </authorList>
    </citation>
    <scope>NUCLEOTIDE SEQUENCE [LARGE SCALE GENOMIC DNA]</scope>
    <source>
        <strain evidence="1 2">JCM 13595</strain>
    </source>
</reference>
<evidence type="ECO:0000313" key="1">
    <source>
        <dbReference type="EMBL" id="GAA2043857.1"/>
    </source>
</evidence>
<proteinExistence type="predicted"/>
<dbReference type="EMBL" id="BAAAMN010000050">
    <property type="protein sequence ID" value="GAA2043857.1"/>
    <property type="molecule type" value="Genomic_DNA"/>
</dbReference>
<protein>
    <submittedName>
        <fullName evidence="1">Uncharacterized protein</fullName>
    </submittedName>
</protein>
<accession>A0ABN2UU98</accession>
<name>A0ABN2UU98_9MICC</name>
<evidence type="ECO:0000313" key="2">
    <source>
        <dbReference type="Proteomes" id="UP001501461"/>
    </source>
</evidence>
<organism evidence="1 2">
    <name type="scientific">Yaniella flava</name>
    <dbReference type="NCBI Taxonomy" id="287930"/>
    <lineage>
        <taxon>Bacteria</taxon>
        <taxon>Bacillati</taxon>
        <taxon>Actinomycetota</taxon>
        <taxon>Actinomycetes</taxon>
        <taxon>Micrococcales</taxon>
        <taxon>Micrococcaceae</taxon>
        <taxon>Yaniella</taxon>
    </lineage>
</organism>
<dbReference type="RefSeq" id="WP_343959406.1">
    <property type="nucleotide sequence ID" value="NZ_BAAAMN010000050.1"/>
</dbReference>
<dbReference type="Proteomes" id="UP001501461">
    <property type="component" value="Unassembled WGS sequence"/>
</dbReference>
<sequence>MALSASLSLVALTGCSGLMGGENVESAPALSEIDDLMWESMEEAGNVTITADMSVLPEDEPQLAQIFELMGGGDLSETRIYGALDASASAMSLSDDDLYRSFGDNDENSTYMSADALFNMVEDQSLGLSAEEQ</sequence>